<keyword evidence="1" id="KW-0472">Membrane</keyword>
<dbReference type="RefSeq" id="WP_213542744.1">
    <property type="nucleotide sequence ID" value="NZ_AP023420.1"/>
</dbReference>
<dbReference type="KEGG" id="pfaa:MM59RIKEN_08300"/>
<feature type="domain" description="M23ase beta-sheet core" evidence="2">
    <location>
        <begin position="322"/>
        <end position="416"/>
    </location>
</feature>
<dbReference type="GO" id="GO:0004222">
    <property type="term" value="F:metalloendopeptidase activity"/>
    <property type="evidence" value="ECO:0007669"/>
    <property type="project" value="TreeGrafter"/>
</dbReference>
<dbReference type="Gene3D" id="2.70.70.10">
    <property type="entry name" value="Glucose Permease (Domain IIA)"/>
    <property type="match status" value="1"/>
</dbReference>
<dbReference type="PANTHER" id="PTHR21666:SF270">
    <property type="entry name" value="MUREIN HYDROLASE ACTIVATOR ENVC"/>
    <property type="match status" value="1"/>
</dbReference>
<keyword evidence="1" id="KW-0812">Transmembrane</keyword>
<evidence type="ECO:0000313" key="4">
    <source>
        <dbReference type="Proteomes" id="UP000679848"/>
    </source>
</evidence>
<organism evidence="3 4">
    <name type="scientific">Pusillibacter faecalis</name>
    <dbReference type="NCBI Taxonomy" id="2714358"/>
    <lineage>
        <taxon>Bacteria</taxon>
        <taxon>Bacillati</taxon>
        <taxon>Bacillota</taxon>
        <taxon>Clostridia</taxon>
        <taxon>Eubacteriales</taxon>
        <taxon>Oscillospiraceae</taxon>
        <taxon>Pusillibacter</taxon>
    </lineage>
</organism>
<dbReference type="InterPro" id="IPR050570">
    <property type="entry name" value="Cell_wall_metabolism_enzyme"/>
</dbReference>
<keyword evidence="1" id="KW-1133">Transmembrane helix</keyword>
<dbReference type="PANTHER" id="PTHR21666">
    <property type="entry name" value="PEPTIDASE-RELATED"/>
    <property type="match status" value="1"/>
</dbReference>
<reference evidence="3" key="1">
    <citation type="submission" date="2020-09" db="EMBL/GenBank/DDBJ databases">
        <title>New species isolated from human feces.</title>
        <authorList>
            <person name="Kitahara M."/>
            <person name="Shigeno Y."/>
            <person name="Shime M."/>
            <person name="Matsumoto Y."/>
            <person name="Nakamura S."/>
            <person name="Motooka D."/>
            <person name="Fukuoka S."/>
            <person name="Nishikawa H."/>
            <person name="Benno Y."/>
        </authorList>
    </citation>
    <scope>NUCLEOTIDE SEQUENCE</scope>
    <source>
        <strain evidence="3">MM59</strain>
    </source>
</reference>
<protein>
    <recommendedName>
        <fullName evidence="2">M23ase beta-sheet core domain-containing protein</fullName>
    </recommendedName>
</protein>
<dbReference type="Pfam" id="PF01551">
    <property type="entry name" value="Peptidase_M23"/>
    <property type="match status" value="1"/>
</dbReference>
<name>A0A810QD10_9FIRM</name>
<dbReference type="InterPro" id="IPR011055">
    <property type="entry name" value="Dup_hybrid_motif"/>
</dbReference>
<sequence>MQNNQYRKLLQELHVPAELNDRVLRVSRQQTMPARPRRVFRTAVCAACALALVVGTVRFYPSQQEGRQEGILVPGFSFGLTAYAADTGESYGPGDNGGLALASGNGMVSGEGGDYTGCLFQVTGENIQTISLSIDRGGLYRTETREITKEEMARLFEKEEQGLQPERMLSVWGESEDGPMYAEEAVLLGSSATEDYDPDARYGFWVPPEDCAASFDENEDLQQSAWALIDTFDGAHLTVDVTFADDSVQSRTYALSTGQLKVVYNSDGTRDVLPQLAGDDEPFVYGVYVVDEDESRWLEWPVQDSRTISLSNPYGEQENGTFHGGVDIPADQGAVILAAADGTVTETGFDAERGNYLILDHGDGLTTLYGQCRDVSVEEGATILAGEMIAAVGATGMATGPHLHFEVRQDGNAQNPVAYFNSDIRDTLRMG</sequence>
<gene>
    <name evidence="3" type="ORF">MM59RIKEN_08300</name>
</gene>
<dbReference type="Proteomes" id="UP000679848">
    <property type="component" value="Chromosome"/>
</dbReference>
<proteinExistence type="predicted"/>
<dbReference type="CDD" id="cd12797">
    <property type="entry name" value="M23_peptidase"/>
    <property type="match status" value="1"/>
</dbReference>
<dbReference type="AlphaFoldDB" id="A0A810QD10"/>
<evidence type="ECO:0000256" key="1">
    <source>
        <dbReference type="SAM" id="Phobius"/>
    </source>
</evidence>
<dbReference type="EMBL" id="AP023420">
    <property type="protein sequence ID" value="BCK83511.1"/>
    <property type="molecule type" value="Genomic_DNA"/>
</dbReference>
<dbReference type="SUPFAM" id="SSF51261">
    <property type="entry name" value="Duplicated hybrid motif"/>
    <property type="match status" value="1"/>
</dbReference>
<evidence type="ECO:0000259" key="2">
    <source>
        <dbReference type="Pfam" id="PF01551"/>
    </source>
</evidence>
<evidence type="ECO:0000313" key="3">
    <source>
        <dbReference type="EMBL" id="BCK83511.1"/>
    </source>
</evidence>
<accession>A0A810QD10</accession>
<keyword evidence="4" id="KW-1185">Reference proteome</keyword>
<feature type="transmembrane region" description="Helical" evidence="1">
    <location>
        <begin position="39"/>
        <end position="60"/>
    </location>
</feature>
<dbReference type="InterPro" id="IPR016047">
    <property type="entry name" value="M23ase_b-sheet_dom"/>
</dbReference>